<evidence type="ECO:0000313" key="1">
    <source>
        <dbReference type="Proteomes" id="UP000887579"/>
    </source>
</evidence>
<dbReference type="WBParaSite" id="ES5_v2.g782.t1">
    <property type="protein sequence ID" value="ES5_v2.g782.t1"/>
    <property type="gene ID" value="ES5_v2.g782"/>
</dbReference>
<proteinExistence type="predicted"/>
<accession>A0AC34GT98</accession>
<name>A0AC34GT98_9BILA</name>
<sequence length="316" mass="37245">MEEKNNNGINVVAVRKKILDEEKRMKYDNNLIKQKARMEKAAKKREEEIQKVKVRAQVFNNKVQAIAEKRKSKMEEKKNQSPEKTEYKFPSYEEFRTSACCQKYRKIDLDMDKIQSKIQVSGMLNISSSNPSMKTSLFQKFYNGNVRALMLKRQHVSFNQLVFFSQNLVHLFLIECTVLFENGNEVPCEAIVANCPELQSFSYVVRPNFVADYSNMARELLKIRHFRNMCLFSYAGLSESFDIDLFLPYLMENKRTNVFIRYNDPLSDDYKEKLQIIVDEIVDADAPRQYLTPLILFNGQTRVRELYKLWFKPVIV</sequence>
<organism evidence="1 2">
    <name type="scientific">Panagrolaimus sp. ES5</name>
    <dbReference type="NCBI Taxonomy" id="591445"/>
    <lineage>
        <taxon>Eukaryota</taxon>
        <taxon>Metazoa</taxon>
        <taxon>Ecdysozoa</taxon>
        <taxon>Nematoda</taxon>
        <taxon>Chromadorea</taxon>
        <taxon>Rhabditida</taxon>
        <taxon>Tylenchina</taxon>
        <taxon>Panagrolaimomorpha</taxon>
        <taxon>Panagrolaimoidea</taxon>
        <taxon>Panagrolaimidae</taxon>
        <taxon>Panagrolaimus</taxon>
    </lineage>
</organism>
<evidence type="ECO:0000313" key="2">
    <source>
        <dbReference type="WBParaSite" id="ES5_v2.g782.t1"/>
    </source>
</evidence>
<protein>
    <submittedName>
        <fullName evidence="2">Uncharacterized protein</fullName>
    </submittedName>
</protein>
<reference evidence="2" key="1">
    <citation type="submission" date="2022-11" db="UniProtKB">
        <authorList>
            <consortium name="WormBaseParasite"/>
        </authorList>
    </citation>
    <scope>IDENTIFICATION</scope>
</reference>
<dbReference type="Proteomes" id="UP000887579">
    <property type="component" value="Unplaced"/>
</dbReference>